<reference evidence="2" key="1">
    <citation type="submission" date="2022-12" db="EMBL/GenBank/DDBJ databases">
        <authorList>
            <person name="Alioto T."/>
            <person name="Alioto T."/>
            <person name="Gomez Garrido J."/>
        </authorList>
    </citation>
    <scope>NUCLEOTIDE SEQUENCE</scope>
</reference>
<keyword evidence="3" id="KW-1185">Reference proteome</keyword>
<sequence length="59" mass="6518">MRPATLPVPGLGPPPPSDWPRSRLRSGRLSQSHAGLRAPALPPEADATICYWWRVLPYT</sequence>
<gene>
    <name evidence="2" type="ORF">PODLI_1B018261</name>
</gene>
<accession>A0AA35PS13</accession>
<evidence type="ECO:0000313" key="2">
    <source>
        <dbReference type="EMBL" id="CAI5795788.1"/>
    </source>
</evidence>
<dbReference type="AlphaFoldDB" id="A0AA35PS13"/>
<name>A0AA35PS13_9SAUR</name>
<evidence type="ECO:0000256" key="1">
    <source>
        <dbReference type="SAM" id="MobiDB-lite"/>
    </source>
</evidence>
<feature type="region of interest" description="Disordered" evidence="1">
    <location>
        <begin position="1"/>
        <end position="39"/>
    </location>
</feature>
<dbReference type="Proteomes" id="UP001178461">
    <property type="component" value="Chromosome 15"/>
</dbReference>
<proteinExistence type="predicted"/>
<evidence type="ECO:0000313" key="3">
    <source>
        <dbReference type="Proteomes" id="UP001178461"/>
    </source>
</evidence>
<organism evidence="2 3">
    <name type="scientific">Podarcis lilfordi</name>
    <name type="common">Lilford's wall lizard</name>
    <dbReference type="NCBI Taxonomy" id="74358"/>
    <lineage>
        <taxon>Eukaryota</taxon>
        <taxon>Metazoa</taxon>
        <taxon>Chordata</taxon>
        <taxon>Craniata</taxon>
        <taxon>Vertebrata</taxon>
        <taxon>Euteleostomi</taxon>
        <taxon>Lepidosauria</taxon>
        <taxon>Squamata</taxon>
        <taxon>Bifurcata</taxon>
        <taxon>Unidentata</taxon>
        <taxon>Episquamata</taxon>
        <taxon>Laterata</taxon>
        <taxon>Lacertibaenia</taxon>
        <taxon>Lacertidae</taxon>
        <taxon>Podarcis</taxon>
    </lineage>
</organism>
<protein>
    <submittedName>
        <fullName evidence="2">Uncharacterized protein</fullName>
    </submittedName>
</protein>
<dbReference type="EMBL" id="OX395141">
    <property type="protein sequence ID" value="CAI5795788.1"/>
    <property type="molecule type" value="Genomic_DNA"/>
</dbReference>